<comment type="caution">
    <text evidence="4">The sequence shown here is derived from an EMBL/GenBank/DDBJ whole genome shotgun (WGS) entry which is preliminary data.</text>
</comment>
<evidence type="ECO:0000313" key="5">
    <source>
        <dbReference type="Proteomes" id="UP000763088"/>
    </source>
</evidence>
<gene>
    <name evidence="4" type="ORF">E7102_01730</name>
</gene>
<evidence type="ECO:0000313" key="4">
    <source>
        <dbReference type="EMBL" id="MBE6265184.1"/>
    </source>
</evidence>
<dbReference type="EMBL" id="SUYD01000002">
    <property type="protein sequence ID" value="MBE6265184.1"/>
    <property type="molecule type" value="Genomic_DNA"/>
</dbReference>
<dbReference type="PANTHER" id="PTHR34985">
    <property type="entry name" value="SLR0554 PROTEIN"/>
    <property type="match status" value="1"/>
</dbReference>
<protein>
    <recommendedName>
        <fullName evidence="6">Virulence-associated protein E</fullName>
    </recommendedName>
</protein>
<name>A0A928BQ13_XYLRU</name>
<evidence type="ECO:0008006" key="6">
    <source>
        <dbReference type="Google" id="ProtNLM"/>
    </source>
</evidence>
<feature type="domain" description="Virulence-associated protein E-like" evidence="2">
    <location>
        <begin position="298"/>
        <end position="495"/>
    </location>
</feature>
<organism evidence="4 5">
    <name type="scientific">Xylanibacter ruminicola</name>
    <name type="common">Prevotella ruminicola</name>
    <dbReference type="NCBI Taxonomy" id="839"/>
    <lineage>
        <taxon>Bacteria</taxon>
        <taxon>Pseudomonadati</taxon>
        <taxon>Bacteroidota</taxon>
        <taxon>Bacteroidia</taxon>
        <taxon>Bacteroidales</taxon>
        <taxon>Prevotellaceae</taxon>
        <taxon>Xylanibacter</taxon>
    </lineage>
</organism>
<feature type="domain" description="BT4734-like N-terminal" evidence="3">
    <location>
        <begin position="34"/>
        <end position="153"/>
    </location>
</feature>
<dbReference type="PANTHER" id="PTHR34985:SF1">
    <property type="entry name" value="SLR0554 PROTEIN"/>
    <property type="match status" value="1"/>
</dbReference>
<dbReference type="Pfam" id="PF05272">
    <property type="entry name" value="VapE-like_dom"/>
    <property type="match status" value="1"/>
</dbReference>
<dbReference type="Pfam" id="PF08800">
    <property type="entry name" value="BT4734-like_N"/>
    <property type="match status" value="1"/>
</dbReference>
<dbReference type="Proteomes" id="UP000763088">
    <property type="component" value="Unassembled WGS sequence"/>
</dbReference>
<evidence type="ECO:0000259" key="2">
    <source>
        <dbReference type="Pfam" id="PF05272"/>
    </source>
</evidence>
<feature type="region of interest" description="Disordered" evidence="1">
    <location>
        <begin position="583"/>
        <end position="602"/>
    </location>
</feature>
<accession>A0A928BQ13</accession>
<evidence type="ECO:0000259" key="3">
    <source>
        <dbReference type="Pfam" id="PF08800"/>
    </source>
</evidence>
<sequence length="602" mass="70129">MEVSLLCHSKDTCPRTVKLEQVLELIRTGNNLAMPICSVAAILEGGYRQKDTVRLTGLSVISYTAPENSSIAELREEARADPHTLLLFGTADTLNIIFSYELDQEYELRQQKLFYTKAFDFACDYYDQLMGVKTNRTDKGRMVQLKHDAEAYYNTYAEPFYAWEIKEANIAKRKGRKTRGDPREHKQNWKEIYASVKDIQNFLDENIQLRHNIITRRVEFLKKDDDAKWKPIEDWHVNSLWSKMSEDKQVRIQDIYRVIESDFVKPFNPFTDYLLSLDPWNGCPAIELLSNSVTVKGGKEKQQLFYECLRRWLVGMVAGWVDDDVVNHEILVLIGDQGSYKTTWFQHLLPPELRDYFYTKSNASRMSRDDLLTLTQYGLICCEELDTMRPAELNQLKAAVTMKTVDERAAYARYHEHRVHIASFCGTGNNVQFLNDPTGNRRWLPFEVDYILDPRDNEPLWELVYAEAYHLYRNGFQYWFTRGEIAELSDHNEGFEAPKQELELIRQNFRLPGPGEKGEFITRTGIMQAIGWNPALHLNINNIGPAMKELGFIRKRVDNERGYLVCRYNEMEKCEQKWAKAALAKDENESDEEKNATNASIF</sequence>
<dbReference type="InterPro" id="IPR007936">
    <property type="entry name" value="VapE-like_dom"/>
</dbReference>
<dbReference type="InterPro" id="IPR014907">
    <property type="entry name" value="BT4734-like_N"/>
</dbReference>
<evidence type="ECO:0000256" key="1">
    <source>
        <dbReference type="SAM" id="MobiDB-lite"/>
    </source>
</evidence>
<dbReference type="AlphaFoldDB" id="A0A928BQ13"/>
<proteinExistence type="predicted"/>
<reference evidence="4" key="1">
    <citation type="submission" date="2019-04" db="EMBL/GenBank/DDBJ databases">
        <title>Evolution of Biomass-Degrading Anaerobic Consortia Revealed by Metagenomics.</title>
        <authorList>
            <person name="Peng X."/>
        </authorList>
    </citation>
    <scope>NUCLEOTIDE SEQUENCE</scope>
    <source>
        <strain evidence="4">SIG141</strain>
    </source>
</reference>